<reference evidence="8" key="1">
    <citation type="submission" date="2017-11" db="EMBL/GenBank/DDBJ databases">
        <authorList>
            <person name="Kajale S.C."/>
            <person name="Sharma A."/>
        </authorList>
    </citation>
    <scope>NUCLEOTIDE SEQUENCE</scope>
    <source>
        <strain evidence="8">LS1_42</strain>
    </source>
</reference>
<evidence type="ECO:0000313" key="9">
    <source>
        <dbReference type="Proteomes" id="UP000766904"/>
    </source>
</evidence>
<dbReference type="NCBIfam" id="TIGR00797">
    <property type="entry name" value="matE"/>
    <property type="match status" value="1"/>
</dbReference>
<evidence type="ECO:0000256" key="6">
    <source>
        <dbReference type="ARBA" id="ARBA00023136"/>
    </source>
</evidence>
<dbReference type="AlphaFoldDB" id="A0A8J8Q6N4"/>
<evidence type="ECO:0000256" key="1">
    <source>
        <dbReference type="ARBA" id="ARBA00004651"/>
    </source>
</evidence>
<name>A0A8J8Q6N4_9EURY</name>
<evidence type="ECO:0000256" key="7">
    <source>
        <dbReference type="SAM" id="Phobius"/>
    </source>
</evidence>
<dbReference type="PANTHER" id="PTHR43549:SF2">
    <property type="entry name" value="MULTIDRUG RESISTANCE PROTEIN NORM-RELATED"/>
    <property type="match status" value="1"/>
</dbReference>
<keyword evidence="5 7" id="KW-1133">Transmembrane helix</keyword>
<gene>
    <name evidence="8" type="ORF">CV102_11460</name>
</gene>
<dbReference type="PIRSF" id="PIRSF006603">
    <property type="entry name" value="DinF"/>
    <property type="match status" value="1"/>
</dbReference>
<keyword evidence="6 7" id="KW-0472">Membrane</keyword>
<feature type="transmembrane region" description="Helical" evidence="7">
    <location>
        <begin position="138"/>
        <end position="161"/>
    </location>
</feature>
<keyword evidence="4 7" id="KW-0812">Transmembrane</keyword>
<evidence type="ECO:0000256" key="3">
    <source>
        <dbReference type="ARBA" id="ARBA00022475"/>
    </source>
</evidence>
<dbReference type="Pfam" id="PF01554">
    <property type="entry name" value="MatE"/>
    <property type="match status" value="2"/>
</dbReference>
<sequence length="495" mass="52529">MGDAGDGTDRSVNVTDGDLFKPLVVLSAPIVASQLLQVGYNLADTYWVGRLGGDAVAALSYSWAIVFLMVSVGGGLTVAGTVLISQHKGAGNFTQSSHVAGQTLSFVTLVAIAFAIIGYALSPWMIRMIGAEPGTDAFTYAVTYTRIIFVGVSFMFWFFIFDALSRGWGDTRTPLYLMLVSVVINVVIDPFLILGFTENPMFVWFGATGLEATLYDATGFEGYGVAGAAIATVFSRGIAATIGLYLLFSGRVGLEPSVSDLWLRSKTVRKILEIGGPTATEQGFRAFGITVLTALIALAGTDAVAAYGIVNRLSSLMFLPALGLARGTETVVGQNLGAEQVDRARRAVKLSTVMIVSIFAVVIAIAYPLAEPITAVFIEGEESAQVIEYGAAYIVIAGPSYLFLGVFQILLGGLRGSGSTRAAMFLSIQELWLYRIPIAAVAIVLFDMGVVGVWYAIAISYVLSAIVTTAWFLRGTWTENVVSDEPTGPTPEPGD</sequence>
<feature type="transmembrane region" description="Helical" evidence="7">
    <location>
        <begin position="390"/>
        <end position="411"/>
    </location>
</feature>
<feature type="transmembrane region" description="Helical" evidence="7">
    <location>
        <begin position="61"/>
        <end position="84"/>
    </location>
</feature>
<comment type="subcellular location">
    <subcellularLocation>
        <location evidence="1">Cell membrane</location>
        <topology evidence="1">Multi-pass membrane protein</topology>
    </subcellularLocation>
</comment>
<feature type="transmembrane region" description="Helical" evidence="7">
    <location>
        <begin position="286"/>
        <end position="310"/>
    </location>
</feature>
<evidence type="ECO:0000256" key="5">
    <source>
        <dbReference type="ARBA" id="ARBA00022989"/>
    </source>
</evidence>
<feature type="transmembrane region" description="Helical" evidence="7">
    <location>
        <begin position="104"/>
        <end position="126"/>
    </location>
</feature>
<dbReference type="GO" id="GO:0042910">
    <property type="term" value="F:xenobiotic transmembrane transporter activity"/>
    <property type="evidence" value="ECO:0007669"/>
    <property type="project" value="InterPro"/>
</dbReference>
<accession>A0A8J8Q6N4</accession>
<dbReference type="InterPro" id="IPR048279">
    <property type="entry name" value="MdtK-like"/>
</dbReference>
<dbReference type="InterPro" id="IPR002528">
    <property type="entry name" value="MATE_fam"/>
</dbReference>
<dbReference type="RefSeq" id="WP_148858331.1">
    <property type="nucleotide sequence ID" value="NZ_PHNJ01000005.1"/>
</dbReference>
<feature type="transmembrane region" description="Helical" evidence="7">
    <location>
        <begin position="225"/>
        <end position="248"/>
    </location>
</feature>
<feature type="transmembrane region" description="Helical" evidence="7">
    <location>
        <begin position="173"/>
        <end position="195"/>
    </location>
</feature>
<comment type="caution">
    <text evidence="8">The sequence shown here is derived from an EMBL/GenBank/DDBJ whole genome shotgun (WGS) entry which is preliminary data.</text>
</comment>
<proteinExistence type="predicted"/>
<dbReference type="OrthoDB" id="214119at2157"/>
<dbReference type="CDD" id="cd13142">
    <property type="entry name" value="MATE_like_12"/>
    <property type="match status" value="1"/>
</dbReference>
<protein>
    <submittedName>
        <fullName evidence="8">MATE family efflux transporter</fullName>
    </submittedName>
</protein>
<evidence type="ECO:0000256" key="4">
    <source>
        <dbReference type="ARBA" id="ARBA00022692"/>
    </source>
</evidence>
<organism evidence="8 9">
    <name type="scientific">Natronococcus pandeyae</name>
    <dbReference type="NCBI Taxonomy" id="2055836"/>
    <lineage>
        <taxon>Archaea</taxon>
        <taxon>Methanobacteriati</taxon>
        <taxon>Methanobacteriota</taxon>
        <taxon>Stenosarchaea group</taxon>
        <taxon>Halobacteria</taxon>
        <taxon>Halobacteriales</taxon>
        <taxon>Natrialbaceae</taxon>
        <taxon>Natronococcus</taxon>
    </lineage>
</organism>
<dbReference type="EMBL" id="PHNJ01000005">
    <property type="protein sequence ID" value="TYL38624.1"/>
    <property type="molecule type" value="Genomic_DNA"/>
</dbReference>
<dbReference type="InterPro" id="IPR052031">
    <property type="entry name" value="Membrane_Transporter-Flippase"/>
</dbReference>
<feature type="transmembrane region" description="Helical" evidence="7">
    <location>
        <begin position="350"/>
        <end position="370"/>
    </location>
</feature>
<dbReference type="Proteomes" id="UP000766904">
    <property type="component" value="Unassembled WGS sequence"/>
</dbReference>
<evidence type="ECO:0000313" key="8">
    <source>
        <dbReference type="EMBL" id="TYL38624.1"/>
    </source>
</evidence>
<feature type="transmembrane region" description="Helical" evidence="7">
    <location>
        <begin position="423"/>
        <end position="446"/>
    </location>
</feature>
<evidence type="ECO:0000256" key="2">
    <source>
        <dbReference type="ARBA" id="ARBA00022448"/>
    </source>
</evidence>
<keyword evidence="9" id="KW-1185">Reference proteome</keyword>
<dbReference type="PANTHER" id="PTHR43549">
    <property type="entry name" value="MULTIDRUG RESISTANCE PROTEIN YPNP-RELATED"/>
    <property type="match status" value="1"/>
</dbReference>
<keyword evidence="3" id="KW-1003">Cell membrane</keyword>
<dbReference type="GO" id="GO:0015297">
    <property type="term" value="F:antiporter activity"/>
    <property type="evidence" value="ECO:0007669"/>
    <property type="project" value="InterPro"/>
</dbReference>
<keyword evidence="2" id="KW-0813">Transport</keyword>
<dbReference type="GO" id="GO:0005886">
    <property type="term" value="C:plasma membrane"/>
    <property type="evidence" value="ECO:0007669"/>
    <property type="project" value="UniProtKB-SubCell"/>
</dbReference>
<feature type="transmembrane region" description="Helical" evidence="7">
    <location>
        <begin position="452"/>
        <end position="473"/>
    </location>
</feature>